<feature type="domain" description="Deacetylase sirtuin-type" evidence="10">
    <location>
        <begin position="555"/>
        <end position="914"/>
    </location>
</feature>
<evidence type="ECO:0000256" key="5">
    <source>
        <dbReference type="ARBA" id="ARBA00022694"/>
    </source>
</evidence>
<gene>
    <name evidence="11" type="ORF">TrRE_jg13561</name>
</gene>
<dbReference type="PANTHER" id="PTHR14344:SF3">
    <property type="entry name" value="WD REPEAT-CONTAINING PROTEIN 6"/>
    <property type="match status" value="1"/>
</dbReference>
<feature type="compositionally biased region" description="Acidic residues" evidence="9">
    <location>
        <begin position="951"/>
        <end position="963"/>
    </location>
</feature>
<dbReference type="Gene3D" id="3.30.1600.10">
    <property type="entry name" value="SIR2/SIRT2 'Small Domain"/>
    <property type="match status" value="1"/>
</dbReference>
<keyword evidence="3" id="KW-0853">WD repeat</keyword>
<feature type="compositionally biased region" description="Acidic residues" evidence="9">
    <location>
        <begin position="906"/>
        <end position="921"/>
    </location>
</feature>
<feature type="compositionally biased region" description="Basic and acidic residues" evidence="9">
    <location>
        <begin position="976"/>
        <end position="1006"/>
    </location>
</feature>
<dbReference type="Gene3D" id="2.130.10.10">
    <property type="entry name" value="YVTN repeat-like/Quinoprotein amine dehydrogenase"/>
    <property type="match status" value="1"/>
</dbReference>
<dbReference type="InterPro" id="IPR051973">
    <property type="entry name" value="tRNA_Anticodon_Mtase-Reg"/>
</dbReference>
<feature type="non-terminal residue" evidence="11">
    <location>
        <position position="1"/>
    </location>
</feature>
<dbReference type="PANTHER" id="PTHR14344">
    <property type="entry name" value="WD REPEAT PROTEIN"/>
    <property type="match status" value="1"/>
</dbReference>
<dbReference type="OrthoDB" id="46903at2759"/>
<evidence type="ECO:0000256" key="2">
    <source>
        <dbReference type="ARBA" id="ARBA00022490"/>
    </source>
</evidence>
<dbReference type="InterPro" id="IPR029035">
    <property type="entry name" value="DHS-like_NAD/FAD-binding_dom"/>
</dbReference>
<dbReference type="Proteomes" id="UP001165082">
    <property type="component" value="Unassembled WGS sequence"/>
</dbReference>
<comment type="caution">
    <text evidence="11">The sequence shown here is derived from an EMBL/GenBank/DDBJ whole genome shotgun (WGS) entry which is preliminary data.</text>
</comment>
<protein>
    <recommendedName>
        <fullName evidence="10">Deacetylase sirtuin-type domain-containing protein</fullName>
    </recommendedName>
</protein>
<feature type="region of interest" description="Disordered" evidence="9">
    <location>
        <begin position="853"/>
        <end position="884"/>
    </location>
</feature>
<feature type="region of interest" description="Disordered" evidence="9">
    <location>
        <begin position="905"/>
        <end position="1006"/>
    </location>
</feature>
<dbReference type="GO" id="GO:0030488">
    <property type="term" value="P:tRNA methylation"/>
    <property type="evidence" value="ECO:0007669"/>
    <property type="project" value="TreeGrafter"/>
</dbReference>
<reference evidence="11" key="1">
    <citation type="submission" date="2022-07" db="EMBL/GenBank/DDBJ databases">
        <title>Genome analysis of Parmales, a sister group of diatoms, reveals the evolutionary specialization of diatoms from phago-mixotrophs to photoautotrophs.</title>
        <authorList>
            <person name="Ban H."/>
            <person name="Sato S."/>
            <person name="Yoshikawa S."/>
            <person name="Kazumasa Y."/>
            <person name="Nakamura Y."/>
            <person name="Ichinomiya M."/>
            <person name="Saitoh K."/>
            <person name="Sato N."/>
            <person name="Blanc-Mathieu R."/>
            <person name="Endo H."/>
            <person name="Kuwata A."/>
            <person name="Ogata H."/>
        </authorList>
    </citation>
    <scope>NUCLEOTIDE SEQUENCE</scope>
</reference>
<dbReference type="InterPro" id="IPR015943">
    <property type="entry name" value="WD40/YVTN_repeat-like_dom_sf"/>
</dbReference>
<organism evidence="11 12">
    <name type="scientific">Triparma retinervis</name>
    <dbReference type="NCBI Taxonomy" id="2557542"/>
    <lineage>
        <taxon>Eukaryota</taxon>
        <taxon>Sar</taxon>
        <taxon>Stramenopiles</taxon>
        <taxon>Ochrophyta</taxon>
        <taxon>Bolidophyceae</taxon>
        <taxon>Parmales</taxon>
        <taxon>Triparmaceae</taxon>
        <taxon>Triparma</taxon>
    </lineage>
</organism>
<dbReference type="SUPFAM" id="SSF50978">
    <property type="entry name" value="WD40 repeat-like"/>
    <property type="match status" value="2"/>
</dbReference>
<proteinExistence type="predicted"/>
<evidence type="ECO:0000256" key="8">
    <source>
        <dbReference type="PROSITE-ProRule" id="PRU00236"/>
    </source>
</evidence>
<evidence type="ECO:0000256" key="3">
    <source>
        <dbReference type="ARBA" id="ARBA00022574"/>
    </source>
</evidence>
<dbReference type="GO" id="GO:0005737">
    <property type="term" value="C:cytoplasm"/>
    <property type="evidence" value="ECO:0007669"/>
    <property type="project" value="UniProtKB-SubCell"/>
</dbReference>
<keyword evidence="7" id="KW-0520">NAD</keyword>
<keyword evidence="4" id="KW-0808">Transferase</keyword>
<evidence type="ECO:0000313" key="12">
    <source>
        <dbReference type="Proteomes" id="UP001165082"/>
    </source>
</evidence>
<evidence type="ECO:0000256" key="1">
    <source>
        <dbReference type="ARBA" id="ARBA00004496"/>
    </source>
</evidence>
<comment type="caution">
    <text evidence="8">Lacks conserved residue(s) required for the propagation of feature annotation.</text>
</comment>
<dbReference type="InterPro" id="IPR026591">
    <property type="entry name" value="Sirtuin_cat_small_dom_sf"/>
</dbReference>
<evidence type="ECO:0000259" key="10">
    <source>
        <dbReference type="PROSITE" id="PS50305"/>
    </source>
</evidence>
<feature type="compositionally biased region" description="Basic and acidic residues" evidence="9">
    <location>
        <begin position="922"/>
        <end position="950"/>
    </location>
</feature>
<keyword evidence="2" id="KW-0963">Cytoplasm</keyword>
<comment type="subcellular location">
    <subcellularLocation>
        <location evidence="1">Cytoplasm</location>
    </subcellularLocation>
</comment>
<keyword evidence="6" id="KW-0677">Repeat</keyword>
<feature type="region of interest" description="Disordered" evidence="9">
    <location>
        <begin position="163"/>
        <end position="183"/>
    </location>
</feature>
<keyword evidence="12" id="KW-1185">Reference proteome</keyword>
<keyword evidence="5" id="KW-0819">tRNA processing</keyword>
<dbReference type="SUPFAM" id="SSF52467">
    <property type="entry name" value="DHS-like NAD/FAD-binding domain"/>
    <property type="match status" value="1"/>
</dbReference>
<evidence type="ECO:0000256" key="9">
    <source>
        <dbReference type="SAM" id="MobiDB-lite"/>
    </source>
</evidence>
<dbReference type="GO" id="GO:0016740">
    <property type="term" value="F:transferase activity"/>
    <property type="evidence" value="ECO:0007669"/>
    <property type="project" value="UniProtKB-KW"/>
</dbReference>
<evidence type="ECO:0000313" key="11">
    <source>
        <dbReference type="EMBL" id="GMI10213.1"/>
    </source>
</evidence>
<feature type="compositionally biased region" description="Polar residues" evidence="9">
    <location>
        <begin position="163"/>
        <end position="179"/>
    </location>
</feature>
<dbReference type="Gene3D" id="3.40.50.1220">
    <property type="entry name" value="TPP-binding domain"/>
    <property type="match status" value="1"/>
</dbReference>
<accession>A0A9W7FDK2</accession>
<evidence type="ECO:0000256" key="7">
    <source>
        <dbReference type="ARBA" id="ARBA00023027"/>
    </source>
</evidence>
<dbReference type="InterPro" id="IPR026590">
    <property type="entry name" value="Ssirtuin_cat_dom"/>
</dbReference>
<dbReference type="EMBL" id="BRXZ01000364">
    <property type="protein sequence ID" value="GMI10213.1"/>
    <property type="molecule type" value="Genomic_DNA"/>
</dbReference>
<name>A0A9W7FDK2_9STRA</name>
<evidence type="ECO:0000256" key="6">
    <source>
        <dbReference type="ARBA" id="ARBA00022737"/>
    </source>
</evidence>
<dbReference type="InterPro" id="IPR036322">
    <property type="entry name" value="WD40_repeat_dom_sf"/>
</dbReference>
<dbReference type="AlphaFoldDB" id="A0A9W7FDK2"/>
<dbReference type="PROSITE" id="PS50305">
    <property type="entry name" value="SIRTUIN"/>
    <property type="match status" value="1"/>
</dbReference>
<sequence length="1021" mass="111350">SPKILSASLYVQGVGLFAGENRGTLSFFDLTTVPLSPSTPTPPTSQLPHLHPDSHLTNIAYDPKRRLVYTVGHNSTLTTSTLTSSLSLSHNFNTNIPFAPALTHLYVLPSSDIVVGGFQSDNFILHNITQSYQLMKINCGGWRQAHDFRFNFLSPTSFTAQLSTASNNNGGDPSTLQVYSSPSTPLTPSSTFSSHNLNTPYHGSTVHGISLFSCNGSILAISGAEDCTLKLSTYDEVTAQLTVSHELERFECSVRAVCASVSPPGLSGREAALVVAVGGKLEIAAYGVARGGVTLVHKRTDSGTKEIDHRMNAVKSVHVDEGIHLVVTGDSRGRLQVIQIDVNKPRAPPLILSNHLSGLTSRPILSLSIVPVSTDNSKFILAAGNTAGEVGIFHLAHDVSKGNLEYALLETCKPHQMGTNDVACKFEADTLTVVSGGDDQALSVHQFKLTLTPTLQPLSSSTLVNASTSAIKSTLIDDASTIYTVGYDQRLALWKYSATPEPAITAFSEPTLLSVTDVSSASIVPSLRSPDLNIVAVTGDGAEILAVPSSGTREIEIDPRSIKAAAKLLFSATHVLVTTGAGMGKDSGLQTFEEMSEDYRDLCDPSALCKTPEKFHDFWKAFSKQYEDADLHDGYRVIQRLLGGGEGALPKLESSYCYTSNVDGMMRRLPCFSEGERVCEIHGFAGEWRCSGAMGKTLGGDDRMGKMWEDWNKRVEECGSSPFVCGLAKEDVGEKFCSCCGILNRPNVLMFNDTDSNVIRDVDEAREKYQKWEGNMEDDVVGVGEGAKSLVILELGCGVHVPSVRKEGYEVLRDVRERGGKAHLIRVNLKDQGHVEGKDLDVEEGVISKGLEFGNYGVDEDGPADGSPDKESKKHESERVSSLMNAEITAVVTPKGVMKKVFEGGDNVEEEGEEEAGEAYDNDGRELQFDDGWDKAQEEEGEVPQERQLEIDDDWGDNMDEEIPQQFGQYGDDEDVKQKHIKEEEEKEEEERKKLEEEERAKEREKEIEVVETRELVFDDF</sequence>
<evidence type="ECO:0000256" key="4">
    <source>
        <dbReference type="ARBA" id="ARBA00022679"/>
    </source>
</evidence>
<feature type="compositionally biased region" description="Basic and acidic residues" evidence="9">
    <location>
        <begin position="867"/>
        <end position="879"/>
    </location>
</feature>